<reference evidence="2" key="1">
    <citation type="submission" date="2020-12" db="EMBL/GenBank/DDBJ databases">
        <title>Bacterial novel species Mucilaginibacter sp. SD-g isolated from soil.</title>
        <authorList>
            <person name="Jung H.-Y."/>
        </authorList>
    </citation>
    <scope>NUCLEOTIDE SEQUENCE</scope>
    <source>
        <strain evidence="2">SD-g</strain>
    </source>
</reference>
<evidence type="ECO:0000313" key="2">
    <source>
        <dbReference type="EMBL" id="MBK0379358.1"/>
    </source>
</evidence>
<dbReference type="EMBL" id="JAEHFW010000001">
    <property type="protein sequence ID" value="MBK0379358.1"/>
    <property type="molecule type" value="Genomic_DNA"/>
</dbReference>
<feature type="domain" description="GIY-YIG" evidence="1">
    <location>
        <begin position="80"/>
        <end position="155"/>
    </location>
</feature>
<sequence length="190" mass="22347">MNIGEIIGEYIYLKPLGEDFVGRCPFCLHPQQNMVVITSLQIYECLHCRQTGGPVHFVKHIENIIKWDFRRSAKRIVKHTTGIVYILQLEDNCYYIGFTQNLPQRLSQHFAHKGALWTRKHPPIKLVDVYYDVPEFVEHRVTKRYLERYGAEKVRGGNYVDARDRPGIYQRYPKRLFHKGGANLVSLKMK</sequence>
<dbReference type="InterPro" id="IPR002694">
    <property type="entry name" value="Znf_CHC2"/>
</dbReference>
<dbReference type="SUPFAM" id="SSF82771">
    <property type="entry name" value="GIY-YIG endonuclease"/>
    <property type="match status" value="1"/>
</dbReference>
<gene>
    <name evidence="2" type="ORF">I5M19_08575</name>
</gene>
<dbReference type="GO" id="GO:0003899">
    <property type="term" value="F:DNA-directed RNA polymerase activity"/>
    <property type="evidence" value="ECO:0007669"/>
    <property type="project" value="InterPro"/>
</dbReference>
<dbReference type="RefSeq" id="WP_200065791.1">
    <property type="nucleotide sequence ID" value="NZ_JAEHFW010000001.1"/>
</dbReference>
<dbReference type="AlphaFoldDB" id="A0A934UM78"/>
<dbReference type="GO" id="GO:0003677">
    <property type="term" value="F:DNA binding"/>
    <property type="evidence" value="ECO:0007669"/>
    <property type="project" value="InterPro"/>
</dbReference>
<dbReference type="InterPro" id="IPR036977">
    <property type="entry name" value="DNA_primase_Znf_CHC2"/>
</dbReference>
<dbReference type="Gene3D" id="3.40.1440.10">
    <property type="entry name" value="GIY-YIG endonuclease"/>
    <property type="match status" value="1"/>
</dbReference>
<proteinExistence type="predicted"/>
<evidence type="ECO:0000259" key="1">
    <source>
        <dbReference type="PROSITE" id="PS50164"/>
    </source>
</evidence>
<dbReference type="Pfam" id="PF01541">
    <property type="entry name" value="GIY-YIG"/>
    <property type="match status" value="1"/>
</dbReference>
<dbReference type="Pfam" id="PF01807">
    <property type="entry name" value="Zn_ribbon_DnaG"/>
    <property type="match status" value="1"/>
</dbReference>
<dbReference type="Gene3D" id="3.90.580.10">
    <property type="entry name" value="Zinc finger, CHC2-type domain"/>
    <property type="match status" value="1"/>
</dbReference>
<dbReference type="Proteomes" id="UP000613193">
    <property type="component" value="Unassembled WGS sequence"/>
</dbReference>
<dbReference type="InterPro" id="IPR035901">
    <property type="entry name" value="GIY-YIG_endonuc_sf"/>
</dbReference>
<evidence type="ECO:0000313" key="3">
    <source>
        <dbReference type="Proteomes" id="UP000613193"/>
    </source>
</evidence>
<comment type="caution">
    <text evidence="2">The sequence shown here is derived from an EMBL/GenBank/DDBJ whole genome shotgun (WGS) entry which is preliminary data.</text>
</comment>
<dbReference type="SUPFAM" id="SSF57783">
    <property type="entry name" value="Zinc beta-ribbon"/>
    <property type="match status" value="1"/>
</dbReference>
<organism evidence="2 3">
    <name type="scientific">Mucilaginibacter segetis</name>
    <dbReference type="NCBI Taxonomy" id="2793071"/>
    <lineage>
        <taxon>Bacteria</taxon>
        <taxon>Pseudomonadati</taxon>
        <taxon>Bacteroidota</taxon>
        <taxon>Sphingobacteriia</taxon>
        <taxon>Sphingobacteriales</taxon>
        <taxon>Sphingobacteriaceae</taxon>
        <taxon>Mucilaginibacter</taxon>
    </lineage>
</organism>
<keyword evidence="3" id="KW-1185">Reference proteome</keyword>
<dbReference type="GO" id="GO:0008270">
    <property type="term" value="F:zinc ion binding"/>
    <property type="evidence" value="ECO:0007669"/>
    <property type="project" value="InterPro"/>
</dbReference>
<protein>
    <submittedName>
        <fullName evidence="2">GIY-YIG nuclease family protein</fullName>
    </submittedName>
</protein>
<dbReference type="InterPro" id="IPR000305">
    <property type="entry name" value="GIY-YIG_endonuc"/>
</dbReference>
<dbReference type="PROSITE" id="PS50164">
    <property type="entry name" value="GIY_YIG"/>
    <property type="match status" value="1"/>
</dbReference>
<name>A0A934UM78_9SPHI</name>
<dbReference type="GO" id="GO:0006260">
    <property type="term" value="P:DNA replication"/>
    <property type="evidence" value="ECO:0007669"/>
    <property type="project" value="InterPro"/>
</dbReference>
<accession>A0A934UM78</accession>